<feature type="transmembrane region" description="Helical" evidence="10">
    <location>
        <begin position="406"/>
        <end position="429"/>
    </location>
</feature>
<proteinExistence type="inferred from homology"/>
<dbReference type="InterPro" id="IPR045070">
    <property type="entry name" value="MATE_MepA-like"/>
</dbReference>
<dbReference type="Proteomes" id="UP001482186">
    <property type="component" value="Unassembled WGS sequence"/>
</dbReference>
<sequence length="495" mass="53267">MKNDNVQGKTDNTKDKAQENHVKMTKTPVPSLILRLSCSTIVSMLAGTTYNIVDMYFVSDLGNSAVAAVGVLFSVLAMIQAVGYTFGMGAGSRISRFLGEQKEKEAGRDALVAVLMSLIAGLILMGAGFLWQKPLVEFLGSTDTIATFALDYGFWILLTAPVMCVSYVLNNVLRAEGMPVWALVGIGSGAVLNAVLDPILVSGLELGIRGAGIATFCGQSVSLAIMLIVMLSGKSVIRFNKNTDIMDHLSQNADAKYKPTGMRVKIEQIKREDRRGLAVFKQTAIDITRTGIPSFFRQGLVCVATILLNRTAREYGDDVVAAISVSNKVFAILFAVMVGYGQGFAPVAGYNYGAKKNDRVRKAIIFTILSQVIASAVTGILVWIFASSIISLFGENAALELGVLSLRMHAVSLPFMAVCLVSGMLFQAIGEIGKAILISSTRQGIFFLPLIWLLPMYFQENGVAVTQGISDILSGIFSLPFILVAIHMCKKTGRK</sequence>
<name>A0ABV1ELR1_9FIRM</name>
<dbReference type="PANTHER" id="PTHR43823">
    <property type="entry name" value="SPORULATION PROTEIN YKVU"/>
    <property type="match status" value="1"/>
</dbReference>
<comment type="similarity">
    <text evidence="2">Belongs to the multi antimicrobial extrusion (MATE) (TC 2.A.66.1) family. MepA subfamily.</text>
</comment>
<evidence type="ECO:0000256" key="8">
    <source>
        <dbReference type="ARBA" id="ARBA00023136"/>
    </source>
</evidence>
<evidence type="ECO:0000256" key="5">
    <source>
        <dbReference type="ARBA" id="ARBA00022475"/>
    </source>
</evidence>
<keyword evidence="7 10" id="KW-1133">Transmembrane helix</keyword>
<dbReference type="InterPro" id="IPR048279">
    <property type="entry name" value="MdtK-like"/>
</dbReference>
<keyword evidence="5" id="KW-1003">Cell membrane</keyword>
<evidence type="ECO:0000256" key="7">
    <source>
        <dbReference type="ARBA" id="ARBA00022989"/>
    </source>
</evidence>
<dbReference type="CDD" id="cd13143">
    <property type="entry name" value="MATE_MepA_like"/>
    <property type="match status" value="1"/>
</dbReference>
<keyword evidence="9" id="KW-0046">Antibiotic resistance</keyword>
<feature type="transmembrane region" description="Helical" evidence="10">
    <location>
        <begin position="441"/>
        <end position="458"/>
    </location>
</feature>
<dbReference type="PANTHER" id="PTHR43823:SF3">
    <property type="entry name" value="MULTIDRUG EXPORT PROTEIN MEPA"/>
    <property type="match status" value="1"/>
</dbReference>
<feature type="transmembrane region" description="Helical" evidence="10">
    <location>
        <begin position="152"/>
        <end position="173"/>
    </location>
</feature>
<feature type="transmembrane region" description="Helical" evidence="10">
    <location>
        <begin position="206"/>
        <end position="231"/>
    </location>
</feature>
<dbReference type="EMBL" id="JBBNFM010000007">
    <property type="protein sequence ID" value="MEQ2454521.1"/>
    <property type="molecule type" value="Genomic_DNA"/>
</dbReference>
<feature type="transmembrane region" description="Helical" evidence="10">
    <location>
        <begin position="32"/>
        <end position="53"/>
    </location>
</feature>
<dbReference type="InterPro" id="IPR002528">
    <property type="entry name" value="MATE_fam"/>
</dbReference>
<feature type="transmembrane region" description="Helical" evidence="10">
    <location>
        <begin position="110"/>
        <end position="132"/>
    </location>
</feature>
<reference evidence="11 12" key="1">
    <citation type="submission" date="2024-04" db="EMBL/GenBank/DDBJ databases">
        <title>Human intestinal bacterial collection.</title>
        <authorList>
            <person name="Pauvert C."/>
            <person name="Hitch T.C.A."/>
            <person name="Clavel T."/>
        </authorList>
    </citation>
    <scope>NUCLEOTIDE SEQUENCE [LARGE SCALE GENOMIC DNA]</scope>
    <source>
        <strain evidence="11 12">CLA-AA-H141</strain>
    </source>
</reference>
<evidence type="ECO:0000256" key="4">
    <source>
        <dbReference type="ARBA" id="ARBA00022448"/>
    </source>
</evidence>
<keyword evidence="12" id="KW-1185">Reference proteome</keyword>
<evidence type="ECO:0000256" key="1">
    <source>
        <dbReference type="ARBA" id="ARBA00004651"/>
    </source>
</evidence>
<evidence type="ECO:0000256" key="9">
    <source>
        <dbReference type="ARBA" id="ARBA00023251"/>
    </source>
</evidence>
<evidence type="ECO:0000256" key="6">
    <source>
        <dbReference type="ARBA" id="ARBA00022692"/>
    </source>
</evidence>
<feature type="transmembrane region" description="Helical" evidence="10">
    <location>
        <begin position="180"/>
        <end position="200"/>
    </location>
</feature>
<organism evidence="11 12">
    <name type="scientific">Coprococcus ammoniilyticus</name>
    <dbReference type="NCBI Taxonomy" id="2981785"/>
    <lineage>
        <taxon>Bacteria</taxon>
        <taxon>Bacillati</taxon>
        <taxon>Bacillota</taxon>
        <taxon>Clostridia</taxon>
        <taxon>Lachnospirales</taxon>
        <taxon>Lachnospiraceae</taxon>
        <taxon>Coprococcus</taxon>
    </lineage>
</organism>
<evidence type="ECO:0000256" key="3">
    <source>
        <dbReference type="ARBA" id="ARBA00022106"/>
    </source>
</evidence>
<evidence type="ECO:0000256" key="2">
    <source>
        <dbReference type="ARBA" id="ARBA00008417"/>
    </source>
</evidence>
<feature type="transmembrane region" description="Helical" evidence="10">
    <location>
        <begin position="65"/>
        <end position="89"/>
    </location>
</feature>
<protein>
    <recommendedName>
        <fullName evidence="3">Multidrug export protein MepA</fullName>
    </recommendedName>
</protein>
<dbReference type="Pfam" id="PF01554">
    <property type="entry name" value="MatE"/>
    <property type="match status" value="2"/>
</dbReference>
<comment type="subcellular location">
    <subcellularLocation>
        <location evidence="1">Cell membrane</location>
        <topology evidence="1">Multi-pass membrane protein</topology>
    </subcellularLocation>
</comment>
<comment type="caution">
    <text evidence="11">The sequence shown here is derived from an EMBL/GenBank/DDBJ whole genome shotgun (WGS) entry which is preliminary data.</text>
</comment>
<keyword evidence="8 10" id="KW-0472">Membrane</keyword>
<keyword evidence="6 10" id="KW-0812">Transmembrane</keyword>
<evidence type="ECO:0000256" key="10">
    <source>
        <dbReference type="SAM" id="Phobius"/>
    </source>
</evidence>
<feature type="transmembrane region" description="Helical" evidence="10">
    <location>
        <begin position="363"/>
        <end position="386"/>
    </location>
</feature>
<dbReference type="RefSeq" id="WP_349116106.1">
    <property type="nucleotide sequence ID" value="NZ_JBBNFM010000007.1"/>
</dbReference>
<evidence type="ECO:0000313" key="11">
    <source>
        <dbReference type="EMBL" id="MEQ2454521.1"/>
    </source>
</evidence>
<gene>
    <name evidence="11" type="ORF">AAAT04_10770</name>
</gene>
<evidence type="ECO:0000313" key="12">
    <source>
        <dbReference type="Proteomes" id="UP001482186"/>
    </source>
</evidence>
<feature type="transmembrane region" description="Helical" evidence="10">
    <location>
        <begin position="464"/>
        <end position="486"/>
    </location>
</feature>
<dbReference type="InterPro" id="IPR051327">
    <property type="entry name" value="MATE_MepA_subfamily"/>
</dbReference>
<keyword evidence="4" id="KW-0813">Transport</keyword>
<accession>A0ABV1ELR1</accession>
<dbReference type="PIRSF" id="PIRSF006603">
    <property type="entry name" value="DinF"/>
    <property type="match status" value="1"/>
</dbReference>